<keyword evidence="8 11" id="KW-0520">NAD</keyword>
<dbReference type="SUPFAM" id="SSF55424">
    <property type="entry name" value="FAD/NAD-linked reductases, dimerisation (C-terminal) domain"/>
    <property type="match status" value="1"/>
</dbReference>
<dbReference type="GO" id="GO:0004148">
    <property type="term" value="F:dihydrolipoyl dehydrogenase (NADH) activity"/>
    <property type="evidence" value="ECO:0007669"/>
    <property type="project" value="UniProtKB-EC"/>
</dbReference>
<keyword evidence="5" id="KW-0450">Lipoyl</keyword>
<dbReference type="InterPro" id="IPR023753">
    <property type="entry name" value="FAD/NAD-binding_dom"/>
</dbReference>
<dbReference type="Pfam" id="PF00364">
    <property type="entry name" value="Biotin_lipoyl"/>
    <property type="match status" value="1"/>
</dbReference>
<dbReference type="InterPro" id="IPR003016">
    <property type="entry name" value="2-oxoA_DH_lipoyl-BS"/>
</dbReference>
<dbReference type="Pfam" id="PF07992">
    <property type="entry name" value="Pyr_redox_2"/>
    <property type="match status" value="1"/>
</dbReference>
<comment type="miscellaneous">
    <text evidence="11">The active site is a redox-active disulfide bond.</text>
</comment>
<keyword evidence="9" id="KW-1015">Disulfide bond</keyword>
<dbReference type="InterPro" id="IPR004099">
    <property type="entry name" value="Pyr_nucl-diS_OxRdtase_dimer"/>
</dbReference>
<name>A0A3S6JMK5_STRSU</name>
<comment type="similarity">
    <text evidence="1 11">Belongs to the class-I pyridine nucleotide-disulfide oxidoreductase family.</text>
</comment>
<dbReference type="RefSeq" id="WP_053866900.1">
    <property type="nucleotide sequence ID" value="NZ_CP030010.1"/>
</dbReference>
<proteinExistence type="inferred from homology"/>
<keyword evidence="10 11" id="KW-0676">Redox-active center</keyword>
<dbReference type="GO" id="GO:0050660">
    <property type="term" value="F:flavin adenine dinucleotide binding"/>
    <property type="evidence" value="ECO:0007669"/>
    <property type="project" value="InterPro"/>
</dbReference>
<evidence type="ECO:0000313" key="12">
    <source>
        <dbReference type="EMBL" id="ASW50263.2"/>
    </source>
</evidence>
<dbReference type="Pfam" id="PF02852">
    <property type="entry name" value="Pyr_redox_dim"/>
    <property type="match status" value="1"/>
</dbReference>
<dbReference type="InterPro" id="IPR011053">
    <property type="entry name" value="Single_hybrid_motif"/>
</dbReference>
<dbReference type="PRINTS" id="PR00368">
    <property type="entry name" value="FADPNR"/>
</dbReference>
<reference evidence="12" key="1">
    <citation type="journal article" date="2021" name="Front. Microbiol.">
        <title>Comparative Virulence and Genomic Analysis of Streptococcus suis Isolates.</title>
        <authorList>
            <person name="Nicholson T.L."/>
            <person name="Waack U."/>
            <person name="Anderson T.K."/>
            <person name="Bayles D.O."/>
            <person name="Zaia S.R."/>
            <person name="Goertz I."/>
            <person name="Eppinger M."/>
            <person name="Hau S.J."/>
            <person name="Brockmeier S.L."/>
            <person name="Shore S.M."/>
        </authorList>
    </citation>
    <scope>NUCLEOTIDE SEQUENCE</scope>
    <source>
        <strain evidence="12">SRD478</strain>
    </source>
</reference>
<dbReference type="Gene3D" id="3.30.390.30">
    <property type="match status" value="1"/>
</dbReference>
<evidence type="ECO:0000256" key="5">
    <source>
        <dbReference type="ARBA" id="ARBA00022823"/>
    </source>
</evidence>
<evidence type="ECO:0000256" key="7">
    <source>
        <dbReference type="ARBA" id="ARBA00023002"/>
    </source>
</evidence>
<dbReference type="PANTHER" id="PTHR22912">
    <property type="entry name" value="DISULFIDE OXIDOREDUCTASE"/>
    <property type="match status" value="1"/>
</dbReference>
<keyword evidence="4 11" id="KW-0285">Flavoprotein</keyword>
<dbReference type="PROSITE" id="PS50968">
    <property type="entry name" value="BIOTINYL_LIPOYL"/>
    <property type="match status" value="1"/>
</dbReference>
<evidence type="ECO:0000256" key="4">
    <source>
        <dbReference type="ARBA" id="ARBA00022630"/>
    </source>
</evidence>
<sequence length="137" mass="15205">MQVKSKRFEIGLEQLQKIDGVSGEKVIQTLEDIAPDLGEYIIEFAFGDIYSRQGLSLQEREMITITSLLTLGGCEPQLEVHINGSLNVGISPEKIIETFIQCIPYVGFPKVLNATFVAKKIFSERNLTLGSNTNDGR</sequence>
<dbReference type="AlphaFoldDB" id="A0A3S6JMK5"/>
<evidence type="ECO:0000256" key="3">
    <source>
        <dbReference type="ARBA" id="ARBA00022490"/>
    </source>
</evidence>
<dbReference type="GO" id="GO:0006103">
    <property type="term" value="P:2-oxoglutarate metabolic process"/>
    <property type="evidence" value="ECO:0007669"/>
    <property type="project" value="TreeGrafter"/>
</dbReference>
<comment type="catalytic activity">
    <reaction evidence="11">
        <text>N(6)-[(R)-dihydrolipoyl]-L-lysyl-[protein] + NAD(+) = N(6)-[(R)-lipoyl]-L-lysyl-[protein] + NADH + H(+)</text>
        <dbReference type="Rhea" id="RHEA:15045"/>
        <dbReference type="Rhea" id="RHEA-COMP:10474"/>
        <dbReference type="Rhea" id="RHEA-COMP:10475"/>
        <dbReference type="ChEBI" id="CHEBI:15378"/>
        <dbReference type="ChEBI" id="CHEBI:57540"/>
        <dbReference type="ChEBI" id="CHEBI:57945"/>
        <dbReference type="ChEBI" id="CHEBI:83099"/>
        <dbReference type="ChEBI" id="CHEBI:83100"/>
        <dbReference type="EC" id="1.8.1.4"/>
    </reaction>
</comment>
<dbReference type="InterPro" id="IPR050151">
    <property type="entry name" value="Class-I_Pyr_Nuc-Dis_Oxidored"/>
</dbReference>
<dbReference type="SUPFAM" id="SSF51230">
    <property type="entry name" value="Single hybrid motif"/>
    <property type="match status" value="1"/>
</dbReference>
<dbReference type="CDD" id="cd06849">
    <property type="entry name" value="lipoyl_domain"/>
    <property type="match status" value="1"/>
</dbReference>
<keyword evidence="7 11" id="KW-0560">Oxidoreductase</keyword>
<protein>
    <recommendedName>
        <fullName evidence="2 11">Dihydrolipoyl dehydrogenase</fullName>
        <ecNumber evidence="11">1.8.1.4</ecNumber>
    </recommendedName>
</protein>
<dbReference type="Gene3D" id="2.40.50.100">
    <property type="match status" value="1"/>
</dbReference>
<keyword evidence="3" id="KW-0963">Cytoplasm</keyword>
<evidence type="ECO:0000256" key="11">
    <source>
        <dbReference type="RuleBase" id="RU003692"/>
    </source>
</evidence>
<dbReference type="PRINTS" id="PR00411">
    <property type="entry name" value="PNDRDTASEI"/>
</dbReference>
<dbReference type="EMBL" id="CP030010">
    <property type="protein sequence ID" value="ASW50263.2"/>
    <property type="molecule type" value="Genomic_DNA"/>
</dbReference>
<dbReference type="Proteomes" id="UP000323128">
    <property type="component" value="Chromosome"/>
</dbReference>
<evidence type="ECO:0000256" key="8">
    <source>
        <dbReference type="ARBA" id="ARBA00023027"/>
    </source>
</evidence>
<evidence type="ECO:0000256" key="1">
    <source>
        <dbReference type="ARBA" id="ARBA00007532"/>
    </source>
</evidence>
<dbReference type="Gene3D" id="3.50.50.60">
    <property type="entry name" value="FAD/NAD(P)-binding domain"/>
    <property type="match status" value="2"/>
</dbReference>
<dbReference type="InterPro" id="IPR036188">
    <property type="entry name" value="FAD/NAD-bd_sf"/>
</dbReference>
<dbReference type="InterPro" id="IPR012999">
    <property type="entry name" value="Pyr_OxRdtase_I_AS"/>
</dbReference>
<dbReference type="InterPro" id="IPR000089">
    <property type="entry name" value="Biotin_lipoyl"/>
</dbReference>
<keyword evidence="6 11" id="KW-0274">FAD</keyword>
<dbReference type="SUPFAM" id="SSF51905">
    <property type="entry name" value="FAD/NAD(P)-binding domain"/>
    <property type="match status" value="1"/>
</dbReference>
<dbReference type="InterPro" id="IPR006258">
    <property type="entry name" value="Lipoamide_DH"/>
</dbReference>
<accession>A0A3S6JMK5</accession>
<organism evidence="12">
    <name type="scientific">Streptococcus suis</name>
    <dbReference type="NCBI Taxonomy" id="1307"/>
    <lineage>
        <taxon>Bacteria</taxon>
        <taxon>Bacillati</taxon>
        <taxon>Bacillota</taxon>
        <taxon>Bacilli</taxon>
        <taxon>Lactobacillales</taxon>
        <taxon>Streptococcaceae</taxon>
        <taxon>Streptococcus</taxon>
    </lineage>
</organism>
<dbReference type="FunFam" id="3.30.390.30:FF:000001">
    <property type="entry name" value="Dihydrolipoyl dehydrogenase"/>
    <property type="match status" value="1"/>
</dbReference>
<evidence type="ECO:0000256" key="9">
    <source>
        <dbReference type="ARBA" id="ARBA00023157"/>
    </source>
</evidence>
<gene>
    <name evidence="12" type="ORF">A7J08_08255</name>
</gene>
<dbReference type="NCBIfam" id="TIGR01350">
    <property type="entry name" value="lipoamide_DH"/>
    <property type="match status" value="1"/>
</dbReference>
<dbReference type="InterPro" id="IPR016156">
    <property type="entry name" value="FAD/NAD-linked_Rdtase_dimer_sf"/>
</dbReference>
<evidence type="ECO:0000256" key="2">
    <source>
        <dbReference type="ARBA" id="ARBA00016961"/>
    </source>
</evidence>
<dbReference type="PROSITE" id="PS00076">
    <property type="entry name" value="PYRIDINE_REDOX_1"/>
    <property type="match status" value="1"/>
</dbReference>
<dbReference type="EC" id="1.8.1.4" evidence="11"/>
<evidence type="ECO:0000256" key="10">
    <source>
        <dbReference type="ARBA" id="ARBA00023284"/>
    </source>
</evidence>
<evidence type="ECO:0000256" key="6">
    <source>
        <dbReference type="ARBA" id="ARBA00022827"/>
    </source>
</evidence>
<dbReference type="PROSITE" id="PS00189">
    <property type="entry name" value="LIPOYL"/>
    <property type="match status" value="1"/>
</dbReference>
<comment type="cofactor">
    <cofactor evidence="11">
        <name>FAD</name>
        <dbReference type="ChEBI" id="CHEBI:57692"/>
    </cofactor>
    <text evidence="11">Binds 1 FAD per subunit.</text>
</comment>
<dbReference type="PANTHER" id="PTHR22912:SF217">
    <property type="entry name" value="DIHYDROLIPOYL DEHYDROGENASE"/>
    <property type="match status" value="1"/>
</dbReference>